<evidence type="ECO:0000313" key="3">
    <source>
        <dbReference type="Proteomes" id="UP001165083"/>
    </source>
</evidence>
<proteinExistence type="predicted"/>
<protein>
    <submittedName>
        <fullName evidence="2">Unnamed protein product</fullName>
    </submittedName>
</protein>
<comment type="caution">
    <text evidence="2">The sequence shown here is derived from an EMBL/GenBank/DDBJ whole genome shotgun (WGS) entry which is preliminary data.</text>
</comment>
<feature type="compositionally biased region" description="Basic and acidic residues" evidence="1">
    <location>
        <begin position="98"/>
        <end position="111"/>
    </location>
</feature>
<organism evidence="2 3">
    <name type="scientific">Phytophthora lilii</name>
    <dbReference type="NCBI Taxonomy" id="2077276"/>
    <lineage>
        <taxon>Eukaryota</taxon>
        <taxon>Sar</taxon>
        <taxon>Stramenopiles</taxon>
        <taxon>Oomycota</taxon>
        <taxon>Peronosporomycetes</taxon>
        <taxon>Peronosporales</taxon>
        <taxon>Peronosporaceae</taxon>
        <taxon>Phytophthora</taxon>
    </lineage>
</organism>
<reference evidence="2" key="1">
    <citation type="submission" date="2023-04" db="EMBL/GenBank/DDBJ databases">
        <title>Phytophthora lilii NBRC 32176.</title>
        <authorList>
            <person name="Ichikawa N."/>
            <person name="Sato H."/>
            <person name="Tonouchi N."/>
        </authorList>
    </citation>
    <scope>NUCLEOTIDE SEQUENCE</scope>
    <source>
        <strain evidence="2">NBRC 32176</strain>
    </source>
</reference>
<name>A0A9W6X2R9_9STRA</name>
<dbReference type="OrthoDB" id="3176171at2759"/>
<feature type="compositionally biased region" description="Basic and acidic residues" evidence="1">
    <location>
        <begin position="175"/>
        <end position="195"/>
    </location>
</feature>
<feature type="compositionally biased region" description="Polar residues" evidence="1">
    <location>
        <begin position="274"/>
        <end position="286"/>
    </location>
</feature>
<feature type="region of interest" description="Disordered" evidence="1">
    <location>
        <begin position="251"/>
        <end position="287"/>
    </location>
</feature>
<sequence>MTNTQEAVPEDFDGDQLSVTESEREIIYLREQLAALKLQLEKAQASAKAEAARGSSGAHTQNETETASKLCLRSRSKRRLRITPLALDIPEFSGNEASNDRQKSEQHDGIVNRKTQQFKRDGFPVKLSNTMNITMKTPDELVARPTNNTSPQIKYVCCDELNNDESPMQNCNYLPDKDDTKNSRIENEVPHDRSSTDNQAMVDKSTQYEPPHCLLYERKIPVDYVVLSPSQIFREIYYQKQKELARAPFPWPHQRCTDASKSQSRNRKTCLTPIPQSEEASNQQHSKVSKSGDALRYILMCTQQLIENSPELGDQDCKAENDDPERNGDAYSPLSFNLFVSRVTALYDQRRRQQEYIHRLTQRFRHLQNLLGAADVNTQLIELSKYKLDYQQHSLQQHLEECEDIVANRLWMRLQNREMAIDTFADNWSEKMAEVYLSDDQYEACVCWHTHRDDDTFFHDHILPFVLNGWISVTSADLENEQLWLAL</sequence>
<keyword evidence="3" id="KW-1185">Reference proteome</keyword>
<feature type="region of interest" description="Disordered" evidence="1">
    <location>
        <begin position="174"/>
        <end position="201"/>
    </location>
</feature>
<dbReference type="EMBL" id="BSXW01000665">
    <property type="protein sequence ID" value="GMF27542.1"/>
    <property type="molecule type" value="Genomic_DNA"/>
</dbReference>
<gene>
    <name evidence="2" type="ORF">Plil01_001152500</name>
</gene>
<evidence type="ECO:0000256" key="1">
    <source>
        <dbReference type="SAM" id="MobiDB-lite"/>
    </source>
</evidence>
<feature type="region of interest" description="Disordered" evidence="1">
    <location>
        <begin position="51"/>
        <end position="70"/>
    </location>
</feature>
<dbReference type="AlphaFoldDB" id="A0A9W6X2R9"/>
<accession>A0A9W6X2R9</accession>
<evidence type="ECO:0000313" key="2">
    <source>
        <dbReference type="EMBL" id="GMF27542.1"/>
    </source>
</evidence>
<feature type="region of interest" description="Disordered" evidence="1">
    <location>
        <begin position="91"/>
        <end position="111"/>
    </location>
</feature>
<dbReference type="Proteomes" id="UP001165083">
    <property type="component" value="Unassembled WGS sequence"/>
</dbReference>